<name>A0A1J4SKD9_9BACT</name>
<dbReference type="Gene3D" id="2.60.120.10">
    <property type="entry name" value="Jelly Rolls"/>
    <property type="match status" value="1"/>
</dbReference>
<dbReference type="GO" id="GO:0003700">
    <property type="term" value="F:DNA-binding transcription factor activity"/>
    <property type="evidence" value="ECO:0007669"/>
    <property type="project" value="TreeGrafter"/>
</dbReference>
<dbReference type="Pfam" id="PF13185">
    <property type="entry name" value="GAF_2"/>
    <property type="match status" value="1"/>
</dbReference>
<reference evidence="2 3" key="1">
    <citation type="journal article" date="2016" name="Environ. Microbiol.">
        <title>Genomic resolution of a cold subsurface aquifer community provides metabolic insights for novel microbes adapted to high CO concentrations.</title>
        <authorList>
            <person name="Probst A.J."/>
            <person name="Castelle C.J."/>
            <person name="Singh A."/>
            <person name="Brown C.T."/>
            <person name="Anantharaman K."/>
            <person name="Sharon I."/>
            <person name="Hug L.A."/>
            <person name="Burstein D."/>
            <person name="Emerson J.B."/>
            <person name="Thomas B.C."/>
            <person name="Banfield J.F."/>
        </authorList>
    </citation>
    <scope>NUCLEOTIDE SEQUENCE [LARGE SCALE GENOMIC DNA]</scope>
    <source>
        <strain evidence="2">CG1_02_38_46</strain>
    </source>
</reference>
<dbReference type="EMBL" id="MNUO01000005">
    <property type="protein sequence ID" value="OIN98709.1"/>
    <property type="molecule type" value="Genomic_DNA"/>
</dbReference>
<dbReference type="PANTHER" id="PTHR24567">
    <property type="entry name" value="CRP FAMILY TRANSCRIPTIONAL REGULATORY PROTEIN"/>
    <property type="match status" value="1"/>
</dbReference>
<accession>A0A1J4SKD9</accession>
<dbReference type="SUPFAM" id="SSF51206">
    <property type="entry name" value="cAMP-binding domain-like"/>
    <property type="match status" value="1"/>
</dbReference>
<dbReference type="AlphaFoldDB" id="A0A1J4SKD9"/>
<dbReference type="PRINTS" id="PR00103">
    <property type="entry name" value="CAMPKINASE"/>
</dbReference>
<dbReference type="SMART" id="SM00065">
    <property type="entry name" value="GAF"/>
    <property type="match status" value="1"/>
</dbReference>
<dbReference type="PROSITE" id="PS50042">
    <property type="entry name" value="CNMP_BINDING_3"/>
    <property type="match status" value="1"/>
</dbReference>
<feature type="domain" description="Cyclic nucleotide-binding" evidence="1">
    <location>
        <begin position="4"/>
        <end position="107"/>
    </location>
</feature>
<dbReference type="SMART" id="SM00100">
    <property type="entry name" value="cNMP"/>
    <property type="match status" value="1"/>
</dbReference>
<sequence>MQLILEALTTEEKEKILKISDKKSYKEGEVIVHEGTPGEEFYILKSGEIIITKGIEGKEDKTLSILEQGDFFGEMSLLDGGPHSANATALKNVEVLSIKRELFENMLKTDYQTASRFLFAVIKVMSERLRATNEELVALYNAGRIIGSSLKLKELLSQTLRLLMDATDSSCGIFLLINEFTGGLEIGESNGINEINKELAAELLKEPLGTIVNDVLGNDKFKGKINSTNEISSFIASSLKVKEKPVGIIVLGKESKDGFTRGKLNLLIAVANQIATAVENAHFNEEVAARKKLRQVYIKY</sequence>
<dbReference type="SUPFAM" id="SSF55781">
    <property type="entry name" value="GAF domain-like"/>
    <property type="match status" value="1"/>
</dbReference>
<dbReference type="InterPro" id="IPR003018">
    <property type="entry name" value="GAF"/>
</dbReference>
<evidence type="ECO:0000313" key="2">
    <source>
        <dbReference type="EMBL" id="OIN98709.1"/>
    </source>
</evidence>
<dbReference type="Pfam" id="PF00027">
    <property type="entry name" value="cNMP_binding"/>
    <property type="match status" value="1"/>
</dbReference>
<dbReference type="PROSITE" id="PS00888">
    <property type="entry name" value="CNMP_BINDING_1"/>
    <property type="match status" value="1"/>
</dbReference>
<dbReference type="InterPro" id="IPR018488">
    <property type="entry name" value="cNMP-bd_CS"/>
</dbReference>
<gene>
    <name evidence="2" type="ORF">AUJ66_00425</name>
</gene>
<dbReference type="GO" id="GO:0005829">
    <property type="term" value="C:cytosol"/>
    <property type="evidence" value="ECO:0007669"/>
    <property type="project" value="TreeGrafter"/>
</dbReference>
<organism evidence="2 3">
    <name type="scientific">Candidatus Desantisbacteria bacterium CG1_02_38_46</name>
    <dbReference type="NCBI Taxonomy" id="1817893"/>
    <lineage>
        <taxon>Bacteria</taxon>
        <taxon>Candidatus Desantisiibacteriota</taxon>
    </lineage>
</organism>
<dbReference type="Proteomes" id="UP000182278">
    <property type="component" value="Unassembled WGS sequence"/>
</dbReference>
<dbReference type="InterPro" id="IPR014710">
    <property type="entry name" value="RmlC-like_jellyroll"/>
</dbReference>
<dbReference type="InterPro" id="IPR018490">
    <property type="entry name" value="cNMP-bd_dom_sf"/>
</dbReference>
<dbReference type="Gene3D" id="3.30.450.40">
    <property type="match status" value="1"/>
</dbReference>
<dbReference type="InterPro" id="IPR000595">
    <property type="entry name" value="cNMP-bd_dom"/>
</dbReference>
<protein>
    <recommendedName>
        <fullName evidence="1">Cyclic nucleotide-binding domain-containing protein</fullName>
    </recommendedName>
</protein>
<evidence type="ECO:0000259" key="1">
    <source>
        <dbReference type="PROSITE" id="PS50042"/>
    </source>
</evidence>
<dbReference type="PANTHER" id="PTHR24567:SF74">
    <property type="entry name" value="HTH-TYPE TRANSCRIPTIONAL REGULATOR ARCR"/>
    <property type="match status" value="1"/>
</dbReference>
<dbReference type="InterPro" id="IPR029016">
    <property type="entry name" value="GAF-like_dom_sf"/>
</dbReference>
<dbReference type="STRING" id="1817893.AUJ66_00425"/>
<dbReference type="CDD" id="cd00038">
    <property type="entry name" value="CAP_ED"/>
    <property type="match status" value="1"/>
</dbReference>
<comment type="caution">
    <text evidence="2">The sequence shown here is derived from an EMBL/GenBank/DDBJ whole genome shotgun (WGS) entry which is preliminary data.</text>
</comment>
<dbReference type="InterPro" id="IPR050397">
    <property type="entry name" value="Env_Response_Regulators"/>
</dbReference>
<evidence type="ECO:0000313" key="3">
    <source>
        <dbReference type="Proteomes" id="UP000182278"/>
    </source>
</evidence>
<proteinExistence type="predicted"/>